<dbReference type="EMBL" id="JAAMPI010000051">
    <property type="protein sequence ID" value="KAF4636750.1"/>
    <property type="molecule type" value="Genomic_DNA"/>
</dbReference>
<reference evidence="2 3" key="1">
    <citation type="submission" date="2020-03" db="EMBL/GenBank/DDBJ databases">
        <title>Draft Genome Sequence of Cudoniella acicularis.</title>
        <authorList>
            <person name="Buettner E."/>
            <person name="Kellner H."/>
        </authorList>
    </citation>
    <scope>NUCLEOTIDE SEQUENCE [LARGE SCALE GENOMIC DNA]</scope>
    <source>
        <strain evidence="2 3">DSM 108380</strain>
    </source>
</reference>
<feature type="region of interest" description="Disordered" evidence="1">
    <location>
        <begin position="78"/>
        <end position="119"/>
    </location>
</feature>
<evidence type="ECO:0000313" key="3">
    <source>
        <dbReference type="Proteomes" id="UP000566819"/>
    </source>
</evidence>
<sequence>MEADLWRESRADPDNDGTNPRHSKTAREDLEGDGTAKGTYLALPDYEYNLGDSRIIVHPELNTLLSGWLPMPAKSYLQASFDDEPNPKPVDNLEDGDGHPRATFRRKPIQMMDHKTEDV</sequence>
<accession>A0A8H4W9M3</accession>
<dbReference type="Proteomes" id="UP000566819">
    <property type="component" value="Unassembled WGS sequence"/>
</dbReference>
<feature type="compositionally biased region" description="Basic and acidic residues" evidence="1">
    <location>
        <begin position="1"/>
        <end position="13"/>
    </location>
</feature>
<dbReference type="AlphaFoldDB" id="A0A8H4W9M3"/>
<evidence type="ECO:0000256" key="1">
    <source>
        <dbReference type="SAM" id="MobiDB-lite"/>
    </source>
</evidence>
<keyword evidence="3" id="KW-1185">Reference proteome</keyword>
<gene>
    <name evidence="2" type="ORF">G7Y89_g1338</name>
</gene>
<comment type="caution">
    <text evidence="2">The sequence shown here is derived from an EMBL/GenBank/DDBJ whole genome shotgun (WGS) entry which is preliminary data.</text>
</comment>
<evidence type="ECO:0000313" key="2">
    <source>
        <dbReference type="EMBL" id="KAF4636750.1"/>
    </source>
</evidence>
<feature type="region of interest" description="Disordered" evidence="1">
    <location>
        <begin position="1"/>
        <end position="38"/>
    </location>
</feature>
<organism evidence="2 3">
    <name type="scientific">Cudoniella acicularis</name>
    <dbReference type="NCBI Taxonomy" id="354080"/>
    <lineage>
        <taxon>Eukaryota</taxon>
        <taxon>Fungi</taxon>
        <taxon>Dikarya</taxon>
        <taxon>Ascomycota</taxon>
        <taxon>Pezizomycotina</taxon>
        <taxon>Leotiomycetes</taxon>
        <taxon>Helotiales</taxon>
        <taxon>Tricladiaceae</taxon>
        <taxon>Cudoniella</taxon>
    </lineage>
</organism>
<name>A0A8H4W9M3_9HELO</name>
<protein>
    <submittedName>
        <fullName evidence="2">Uncharacterized protein</fullName>
    </submittedName>
</protein>
<proteinExistence type="predicted"/>